<dbReference type="AlphaFoldDB" id="A0A5E8C0Z8"/>
<dbReference type="GeneID" id="43584570"/>
<dbReference type="SUPFAM" id="SSF75632">
    <property type="entry name" value="Cullin homology domain"/>
    <property type="match status" value="1"/>
</dbReference>
<dbReference type="InterPro" id="IPR036317">
    <property type="entry name" value="Cullin_homology_sf"/>
</dbReference>
<dbReference type="Gene3D" id="1.10.10.10">
    <property type="entry name" value="Winged helix-like DNA-binding domain superfamily/Winged helix DNA-binding domain"/>
    <property type="match status" value="1"/>
</dbReference>
<dbReference type="SMART" id="SM00884">
    <property type="entry name" value="Cullin_Nedd8"/>
    <property type="match status" value="1"/>
</dbReference>
<dbReference type="InterPro" id="IPR045093">
    <property type="entry name" value="Cullin"/>
</dbReference>
<name>A0A5E8C0Z8_9ASCO</name>
<evidence type="ECO:0000313" key="5">
    <source>
        <dbReference type="EMBL" id="VVT57559.1"/>
    </source>
</evidence>
<dbReference type="InterPro" id="IPR016158">
    <property type="entry name" value="Cullin_homology"/>
</dbReference>
<dbReference type="Proteomes" id="UP000398389">
    <property type="component" value="Unassembled WGS sequence"/>
</dbReference>
<dbReference type="GO" id="GO:0006511">
    <property type="term" value="P:ubiquitin-dependent protein catabolic process"/>
    <property type="evidence" value="ECO:0007669"/>
    <property type="project" value="InterPro"/>
</dbReference>
<keyword evidence="6" id="KW-1185">Reference proteome</keyword>
<evidence type="ECO:0000256" key="3">
    <source>
        <dbReference type="SAM" id="MobiDB-lite"/>
    </source>
</evidence>
<dbReference type="SUPFAM" id="SSF46785">
    <property type="entry name" value="Winged helix' DNA-binding domain"/>
    <property type="match status" value="1"/>
</dbReference>
<dbReference type="Pfam" id="PF00888">
    <property type="entry name" value="Cullin"/>
    <property type="match status" value="1"/>
</dbReference>
<dbReference type="Gene3D" id="3.30.230.130">
    <property type="entry name" value="Cullin, Chain C, Domain 2"/>
    <property type="match status" value="1"/>
</dbReference>
<protein>
    <recommendedName>
        <fullName evidence="4">Cullin family profile domain-containing protein</fullName>
    </recommendedName>
</protein>
<dbReference type="Pfam" id="PF26557">
    <property type="entry name" value="Cullin_AB"/>
    <property type="match status" value="1"/>
</dbReference>
<feature type="region of interest" description="Disordered" evidence="3">
    <location>
        <begin position="1"/>
        <end position="23"/>
    </location>
</feature>
<dbReference type="InterPro" id="IPR036388">
    <property type="entry name" value="WH-like_DNA-bd_sf"/>
</dbReference>
<accession>A0A5E8C0Z8</accession>
<comment type="similarity">
    <text evidence="1 2">Belongs to the cullin family.</text>
</comment>
<dbReference type="GO" id="GO:0031625">
    <property type="term" value="F:ubiquitin protein ligase binding"/>
    <property type="evidence" value="ECO:0007669"/>
    <property type="project" value="InterPro"/>
</dbReference>
<evidence type="ECO:0000259" key="4">
    <source>
        <dbReference type="PROSITE" id="PS50069"/>
    </source>
</evidence>
<organism evidence="5 6">
    <name type="scientific">Magnusiomyces paraingens</name>
    <dbReference type="NCBI Taxonomy" id="2606893"/>
    <lineage>
        <taxon>Eukaryota</taxon>
        <taxon>Fungi</taxon>
        <taxon>Dikarya</taxon>
        <taxon>Ascomycota</taxon>
        <taxon>Saccharomycotina</taxon>
        <taxon>Dipodascomycetes</taxon>
        <taxon>Dipodascales</taxon>
        <taxon>Dipodascaceae</taxon>
        <taxon>Magnusiomyces</taxon>
    </lineage>
</organism>
<reference evidence="5 6" key="1">
    <citation type="submission" date="2019-09" db="EMBL/GenBank/DDBJ databases">
        <authorList>
            <person name="Brejova B."/>
        </authorList>
    </citation>
    <scope>NUCLEOTIDE SEQUENCE [LARGE SCALE GENOMIC DNA]</scope>
</reference>
<dbReference type="InterPro" id="IPR036390">
    <property type="entry name" value="WH_DNA-bd_sf"/>
</dbReference>
<dbReference type="EMBL" id="CABVLU010000005">
    <property type="protein sequence ID" value="VVT57559.1"/>
    <property type="molecule type" value="Genomic_DNA"/>
</dbReference>
<dbReference type="InterPro" id="IPR019559">
    <property type="entry name" value="Cullin_neddylation_domain"/>
</dbReference>
<sequence length="894" mass="103578">MSGSSESRKRRFDHGDAKDNSINSYITKELSPFTLQSQHPRAKSLSSSEFNAALSDFPEPRQNNEDITNYVPTSTVYKPYSVHFGNVTTFQFQKASDIIIRVKTVPSPASDPDQNKQKVEKYVEEKTTIILNFFSEIFSVQLLSQAEQIFQRCTTKFIATPEQVTEYVTTISRLGKDRQRVLWNAILKQINKGISVWGKTLLDEAESLMKTPQKLNEADGYEFANLFMQHIESIEYVIQHLTYELHMLSTLYLQKYQKQKTISSICNDIYAEYLRFPKVKEALVINLRRIMLHAFLKEYGPWDVFSRVFDNLQALAPDVYLELTEGKMSISTYEPEVINWILHNRMKNFKEKILCKRITLMLKEIAENRSFGIKQSIGKMFHLKTIHAVLDEWDSKLLEDLARCFDPDFNNSLTVLSQTFEIYARTTYFSGFLETIRLTIEARLKGIVDNIKGKEDLVVALSKLRKVLDSFVNLESTYHDDEELSSRAKDMRMAINSAWKNVVNSSDTDDYIVESLAFYVDKALRDKNWSESDLRERLTITKSIFRHLDNSKELFCKYYQRDLSRRLLQSRSYHKNEEQQMVEMLNKEVGKKETEHLEKMLSDIVQSQALTEQFAELNLKDDETPIPITFEAKVLTESHWPMIHETVINLPPQMQKLQDKFEKFYLGQHKFRRIRWIPARSMCLIRAQFDVGVKELNVNLYQAVVLLQLNDNGEGRAEQRPKLTYAELQKQTGLRPEELNPALLSLSHGKVPVLLHEQEKSGEGITDTFKLSTGDVFSVNVGLKDKTVRLNLYSYNSKQWLSRGGNSTEAASERAQFKNEIRLDRNLGVQAAVVRVLKAQKIMSHADLFVSVTQQTVKHGAVTNEQFKRAIEDLINNNFVERDQNDPDVYQYIS</sequence>
<evidence type="ECO:0000256" key="1">
    <source>
        <dbReference type="PROSITE-ProRule" id="PRU00330"/>
    </source>
</evidence>
<dbReference type="PROSITE" id="PS50069">
    <property type="entry name" value="CULLIN_2"/>
    <property type="match status" value="1"/>
</dbReference>
<dbReference type="Gene3D" id="1.20.1310.10">
    <property type="entry name" value="Cullin Repeats"/>
    <property type="match status" value="1"/>
</dbReference>
<dbReference type="OrthoDB" id="27073at2759"/>
<gene>
    <name evidence="5" type="ORF">SAPINGB_P005756</name>
</gene>
<dbReference type="RefSeq" id="XP_031856361.1">
    <property type="nucleotide sequence ID" value="XM_032000470.1"/>
</dbReference>
<dbReference type="SMART" id="SM00182">
    <property type="entry name" value="CULLIN"/>
    <property type="match status" value="1"/>
</dbReference>
<dbReference type="Pfam" id="PF10557">
    <property type="entry name" value="Cullin_Nedd8"/>
    <property type="match status" value="1"/>
</dbReference>
<feature type="domain" description="Cullin family profile" evidence="4">
    <location>
        <begin position="511"/>
        <end position="747"/>
    </location>
</feature>
<evidence type="ECO:0000313" key="6">
    <source>
        <dbReference type="Proteomes" id="UP000398389"/>
    </source>
</evidence>
<dbReference type="InterPro" id="IPR001373">
    <property type="entry name" value="Cullin_N"/>
</dbReference>
<dbReference type="InterPro" id="IPR059120">
    <property type="entry name" value="Cullin-like_AB"/>
</dbReference>
<evidence type="ECO:0000256" key="2">
    <source>
        <dbReference type="RuleBase" id="RU003829"/>
    </source>
</evidence>
<dbReference type="PANTHER" id="PTHR11932">
    <property type="entry name" value="CULLIN"/>
    <property type="match status" value="1"/>
</dbReference>
<proteinExistence type="inferred from homology"/>